<protein>
    <submittedName>
        <fullName evidence="1">Uncharacterized protein</fullName>
    </submittedName>
</protein>
<reference evidence="1" key="1">
    <citation type="journal article" date="2020" name="Fungal Divers.">
        <title>Resolving the Mortierellaceae phylogeny through synthesis of multi-gene phylogenetics and phylogenomics.</title>
        <authorList>
            <person name="Vandepol N."/>
            <person name="Liber J."/>
            <person name="Desiro A."/>
            <person name="Na H."/>
            <person name="Kennedy M."/>
            <person name="Barry K."/>
            <person name="Grigoriev I.V."/>
            <person name="Miller A.N."/>
            <person name="O'Donnell K."/>
            <person name="Stajich J.E."/>
            <person name="Bonito G."/>
        </authorList>
    </citation>
    <scope>NUCLEOTIDE SEQUENCE</scope>
    <source>
        <strain evidence="1">MES-2147</strain>
    </source>
</reference>
<proteinExistence type="predicted"/>
<evidence type="ECO:0000313" key="1">
    <source>
        <dbReference type="EMBL" id="KAF9999143.1"/>
    </source>
</evidence>
<dbReference type="Proteomes" id="UP000749646">
    <property type="component" value="Unassembled WGS sequence"/>
</dbReference>
<dbReference type="EMBL" id="JAAAHW010000773">
    <property type="protein sequence ID" value="KAF9999143.1"/>
    <property type="molecule type" value="Genomic_DNA"/>
</dbReference>
<gene>
    <name evidence="1" type="ORF">BGZ65_005457</name>
</gene>
<comment type="caution">
    <text evidence="1">The sequence shown here is derived from an EMBL/GenBank/DDBJ whole genome shotgun (WGS) entry which is preliminary data.</text>
</comment>
<feature type="non-terminal residue" evidence="1">
    <location>
        <position position="1"/>
    </location>
</feature>
<name>A0A9P6MGH0_9FUNG</name>
<keyword evidence="2" id="KW-1185">Reference proteome</keyword>
<dbReference type="AlphaFoldDB" id="A0A9P6MGH0"/>
<sequence>SITKIRWCHGPTVRVWAKFCCEHIKPEQPQSPFIECLGHRGKDEYNDYLCETVAFQFNLRARARGGSYS</sequence>
<accession>A0A9P6MGH0</accession>
<organism evidence="1 2">
    <name type="scientific">Modicella reniformis</name>
    <dbReference type="NCBI Taxonomy" id="1440133"/>
    <lineage>
        <taxon>Eukaryota</taxon>
        <taxon>Fungi</taxon>
        <taxon>Fungi incertae sedis</taxon>
        <taxon>Mucoromycota</taxon>
        <taxon>Mortierellomycotina</taxon>
        <taxon>Mortierellomycetes</taxon>
        <taxon>Mortierellales</taxon>
        <taxon>Mortierellaceae</taxon>
        <taxon>Modicella</taxon>
    </lineage>
</organism>
<evidence type="ECO:0000313" key="2">
    <source>
        <dbReference type="Proteomes" id="UP000749646"/>
    </source>
</evidence>